<accession>A0A6A4I2H8</accession>
<feature type="compositionally biased region" description="Polar residues" evidence="1">
    <location>
        <begin position="141"/>
        <end position="155"/>
    </location>
</feature>
<protein>
    <submittedName>
        <fullName evidence="2">Uncharacterized protein</fullName>
    </submittedName>
</protein>
<dbReference type="Pfam" id="PF12223">
    <property type="entry name" value="DUF3602"/>
    <property type="match status" value="2"/>
</dbReference>
<sequence>MSSADRRTTSFPPERRPTLSDQISSIGARLNRALSRGRSPERPARDFDNQSLASSTATVVSTQGVLSNERSVSRGREGLRRSSGRGGLGNIVAPSVPENATLTMEHSVSPTRGRDDSTSRSSRPIPIPFSSTGRGGAGNIRQPSQEQFDSDTITLVSSRDADAAVRSASQTSPSRTRLSTGRGGIGNIKRNPAVDSNTSQEEAALSEGSDGPNNHTRRV</sequence>
<dbReference type="PANTHER" id="PTHR34693">
    <property type="entry name" value="PROTEIN PAR32"/>
    <property type="match status" value="1"/>
</dbReference>
<feature type="compositionally biased region" description="Basic and acidic residues" evidence="1">
    <location>
        <begin position="71"/>
        <end position="80"/>
    </location>
</feature>
<evidence type="ECO:0000256" key="1">
    <source>
        <dbReference type="SAM" id="MobiDB-lite"/>
    </source>
</evidence>
<feature type="compositionally biased region" description="Low complexity" evidence="1">
    <location>
        <begin position="119"/>
        <end position="131"/>
    </location>
</feature>
<organism evidence="2 3">
    <name type="scientific">Gymnopus androsaceus JB14</name>
    <dbReference type="NCBI Taxonomy" id="1447944"/>
    <lineage>
        <taxon>Eukaryota</taxon>
        <taxon>Fungi</taxon>
        <taxon>Dikarya</taxon>
        <taxon>Basidiomycota</taxon>
        <taxon>Agaricomycotina</taxon>
        <taxon>Agaricomycetes</taxon>
        <taxon>Agaricomycetidae</taxon>
        <taxon>Agaricales</taxon>
        <taxon>Marasmiineae</taxon>
        <taxon>Omphalotaceae</taxon>
        <taxon>Gymnopus</taxon>
    </lineage>
</organism>
<feature type="compositionally biased region" description="Polar residues" evidence="1">
    <location>
        <begin position="98"/>
        <end position="108"/>
    </location>
</feature>
<feature type="region of interest" description="Disordered" evidence="1">
    <location>
        <begin position="1"/>
        <end position="219"/>
    </location>
</feature>
<dbReference type="InterPro" id="IPR022024">
    <property type="entry name" value="DUF3602"/>
</dbReference>
<keyword evidence="3" id="KW-1185">Reference proteome</keyword>
<dbReference type="OrthoDB" id="2537432at2759"/>
<dbReference type="EMBL" id="ML769412">
    <property type="protein sequence ID" value="KAE9404949.1"/>
    <property type="molecule type" value="Genomic_DNA"/>
</dbReference>
<evidence type="ECO:0000313" key="3">
    <source>
        <dbReference type="Proteomes" id="UP000799118"/>
    </source>
</evidence>
<reference evidence="2" key="1">
    <citation type="journal article" date="2019" name="Environ. Microbiol.">
        <title>Fungal ecological strategies reflected in gene transcription - a case study of two litter decomposers.</title>
        <authorList>
            <person name="Barbi F."/>
            <person name="Kohler A."/>
            <person name="Barry K."/>
            <person name="Baskaran P."/>
            <person name="Daum C."/>
            <person name="Fauchery L."/>
            <person name="Ihrmark K."/>
            <person name="Kuo A."/>
            <person name="LaButti K."/>
            <person name="Lipzen A."/>
            <person name="Morin E."/>
            <person name="Grigoriev I.V."/>
            <person name="Henrissat B."/>
            <person name="Lindahl B."/>
            <person name="Martin F."/>
        </authorList>
    </citation>
    <scope>NUCLEOTIDE SEQUENCE</scope>
    <source>
        <strain evidence="2">JB14</strain>
    </source>
</reference>
<dbReference type="PANTHER" id="PTHR34693:SF1">
    <property type="entry name" value="PROTEIN PAR32"/>
    <property type="match status" value="1"/>
</dbReference>
<feature type="compositionally biased region" description="Basic and acidic residues" evidence="1">
    <location>
        <begin position="1"/>
        <end position="18"/>
    </location>
</feature>
<feature type="compositionally biased region" description="Polar residues" evidence="1">
    <location>
        <begin position="170"/>
        <end position="179"/>
    </location>
</feature>
<feature type="compositionally biased region" description="Low complexity" evidence="1">
    <location>
        <begin position="53"/>
        <end position="62"/>
    </location>
</feature>
<evidence type="ECO:0000313" key="2">
    <source>
        <dbReference type="EMBL" id="KAE9404949.1"/>
    </source>
</evidence>
<feature type="compositionally biased region" description="Basic and acidic residues" evidence="1">
    <location>
        <begin position="38"/>
        <end position="48"/>
    </location>
</feature>
<dbReference type="AlphaFoldDB" id="A0A6A4I2H8"/>
<dbReference type="Proteomes" id="UP000799118">
    <property type="component" value="Unassembled WGS sequence"/>
</dbReference>
<dbReference type="InterPro" id="IPR053203">
    <property type="entry name" value="Cisplatin_resist-associated"/>
</dbReference>
<gene>
    <name evidence="2" type="ORF">BT96DRAFT_385652</name>
</gene>
<name>A0A6A4I2H8_9AGAR</name>
<proteinExistence type="predicted"/>